<sequence length="88" mass="9492">MPFETTLVRWPGAAGWVFAPVPAERAPETAGPFGRVPVTATVDGHTWATSVWRDRAAGWLLPVPARIRRGKDDGDAVTVDVEVDAARL</sequence>
<dbReference type="AlphaFoldDB" id="A0A317QNC6"/>
<gene>
    <name evidence="1" type="ORF">JD79_04043</name>
</gene>
<protein>
    <submittedName>
        <fullName evidence="1">Uncharacterized protein DUF1905</fullName>
    </submittedName>
</protein>
<dbReference type="InterPro" id="IPR037079">
    <property type="entry name" value="AF2212/PG0164-like_sf"/>
</dbReference>
<keyword evidence="2" id="KW-1185">Reference proteome</keyword>
<dbReference type="Proteomes" id="UP000246661">
    <property type="component" value="Unassembled WGS sequence"/>
</dbReference>
<reference evidence="2" key="1">
    <citation type="submission" date="2018-05" db="EMBL/GenBank/DDBJ databases">
        <authorList>
            <person name="Klenk H.-P."/>
            <person name="Huntemann M."/>
            <person name="Clum A."/>
            <person name="Pillay M."/>
            <person name="Palaniappan K."/>
            <person name="Varghese N."/>
            <person name="Mikhailova N."/>
            <person name="Stamatis D."/>
            <person name="Reddy T."/>
            <person name="Daum C."/>
            <person name="Shapiro N."/>
            <person name="Ivanova N."/>
            <person name="Kyrpides N."/>
            <person name="Woyke T."/>
        </authorList>
    </citation>
    <scope>NUCLEOTIDE SEQUENCE [LARGE SCALE GENOMIC DNA]</scope>
    <source>
        <strain evidence="2">DSM 45417</strain>
    </source>
</reference>
<dbReference type="InterPro" id="IPR015018">
    <property type="entry name" value="DUF1905"/>
</dbReference>
<dbReference type="OrthoDB" id="9808666at2"/>
<organism evidence="1 2">
    <name type="scientific">Geodermatophilus normandii</name>
    <dbReference type="NCBI Taxonomy" id="1137989"/>
    <lineage>
        <taxon>Bacteria</taxon>
        <taxon>Bacillati</taxon>
        <taxon>Actinomycetota</taxon>
        <taxon>Actinomycetes</taxon>
        <taxon>Geodermatophilales</taxon>
        <taxon>Geodermatophilaceae</taxon>
        <taxon>Geodermatophilus</taxon>
    </lineage>
</organism>
<evidence type="ECO:0000313" key="1">
    <source>
        <dbReference type="EMBL" id="PWW24852.1"/>
    </source>
</evidence>
<dbReference type="Gene3D" id="2.40.30.100">
    <property type="entry name" value="AF2212/PG0164-like"/>
    <property type="match status" value="1"/>
</dbReference>
<dbReference type="SUPFAM" id="SSF141694">
    <property type="entry name" value="AF2212/PG0164-like"/>
    <property type="match status" value="1"/>
</dbReference>
<dbReference type="EMBL" id="QGTX01000001">
    <property type="protein sequence ID" value="PWW24852.1"/>
    <property type="molecule type" value="Genomic_DNA"/>
</dbReference>
<accession>A0A317QNC6</accession>
<dbReference type="Pfam" id="PF08922">
    <property type="entry name" value="DUF1905"/>
    <property type="match status" value="1"/>
</dbReference>
<evidence type="ECO:0000313" key="2">
    <source>
        <dbReference type="Proteomes" id="UP000246661"/>
    </source>
</evidence>
<dbReference type="RefSeq" id="WP_110006925.1">
    <property type="nucleotide sequence ID" value="NZ_QGTX01000001.1"/>
</dbReference>
<name>A0A317QNC6_9ACTN</name>
<comment type="caution">
    <text evidence="1">The sequence shown here is derived from an EMBL/GenBank/DDBJ whole genome shotgun (WGS) entry which is preliminary data.</text>
</comment>
<proteinExistence type="predicted"/>